<proteinExistence type="predicted"/>
<dbReference type="EMBL" id="CP078145">
    <property type="protein sequence ID" value="QXN93304.1"/>
    <property type="molecule type" value="Genomic_DNA"/>
</dbReference>
<keyword evidence="2" id="KW-1185">Reference proteome</keyword>
<evidence type="ECO:0000313" key="1">
    <source>
        <dbReference type="EMBL" id="QXN93304.1"/>
    </source>
</evidence>
<dbReference type="Pfam" id="PF13671">
    <property type="entry name" value="AAA_33"/>
    <property type="match status" value="1"/>
</dbReference>
<dbReference type="Proteomes" id="UP000694257">
    <property type="component" value="Chromosome"/>
</dbReference>
<name>A0ABX8RWT0_NOCIO</name>
<protein>
    <submittedName>
        <fullName evidence="1">AAA family ATPase</fullName>
    </submittedName>
</protein>
<gene>
    <name evidence="1" type="ORF">KV110_09525</name>
</gene>
<sequence length="262" mass="29060">MRTLECVNASASPLQGNLSENPGFSPLPERRRIRTLEEVNPPLDTLSPHSPESLLPVLAPDAVHDLRGHKIDELRYPAMTALVVAGIPGAGKSTVLRRFFGATTESEDPSCGPAGSVVLDSLQARNRWRHRLDWLPYTLWRPVVHVAHFAGIRAALRDTDGPVVIHDCATFGWARRMISRWAAEYGRELHVVLVDVPAVVARAGQHARGRRSNRMTFTLHCFRWQRLMERLAAGGNLRPAPASLVIVDRSNVNQLSRITFAA</sequence>
<reference evidence="1 2" key="1">
    <citation type="submission" date="2021-07" db="EMBL/GenBank/DDBJ databases">
        <title>Whole Genome Sequence of Nocardia Iowensis.</title>
        <authorList>
            <person name="Lamm A."/>
            <person name="Collins-Fairclough A.M."/>
            <person name="Bunk B."/>
            <person name="Sproer C."/>
        </authorList>
    </citation>
    <scope>NUCLEOTIDE SEQUENCE [LARGE SCALE GENOMIC DNA]</scope>
    <source>
        <strain evidence="1 2">NRRL 5646</strain>
    </source>
</reference>
<evidence type="ECO:0000313" key="2">
    <source>
        <dbReference type="Proteomes" id="UP000694257"/>
    </source>
</evidence>
<organism evidence="1 2">
    <name type="scientific">Nocardia iowensis</name>
    <dbReference type="NCBI Taxonomy" id="204891"/>
    <lineage>
        <taxon>Bacteria</taxon>
        <taxon>Bacillati</taxon>
        <taxon>Actinomycetota</taxon>
        <taxon>Actinomycetes</taxon>
        <taxon>Mycobacteriales</taxon>
        <taxon>Nocardiaceae</taxon>
        <taxon>Nocardia</taxon>
    </lineage>
</organism>
<accession>A0ABX8RWT0</accession>